<reference evidence="4 5" key="1">
    <citation type="submission" date="2022-08" db="EMBL/GenBank/DDBJ databases">
        <title>Proteogenomics of the novel Dehalobacterium formicoaceticum strain EZ94 highlights a key role of methyltransferases during anaerobic dichloromethane degradation.</title>
        <authorList>
            <person name="Wasmund K."/>
        </authorList>
    </citation>
    <scope>NUCLEOTIDE SEQUENCE [LARGE SCALE GENOMIC DNA]</scope>
    <source>
        <strain evidence="4 5">EZ94</strain>
    </source>
</reference>
<dbReference type="InterPro" id="IPR041465">
    <property type="entry name" value="SfsA_N"/>
</dbReference>
<comment type="caution">
    <text evidence="4">The sequence shown here is derived from an EMBL/GenBank/DDBJ whole genome shotgun (WGS) entry which is preliminary data.</text>
</comment>
<sequence>MEYGNITKATFLHRPNRFIAHVLIDGKEEIVHVKNTGRCRELLQPEAQVILEKSSNPNRKTKYSLIAVYKGSLLVNIDSQAPNTVVFEGIQDHQIPEINEVITLKKEMTFGRSRFDLYFKNGRGQQGFIEVKGVTLENQGVAMFPDAPTLRGTKHIREMIRAVEEGYQGYIFFLLQMKEIKYFTPNTLMDPKFSEAISAAHDAGVKILAYDALVTEKKLILGNKIKTVLP</sequence>
<feature type="domain" description="SfsA N-terminal OB" evidence="3">
    <location>
        <begin position="12"/>
        <end position="77"/>
    </location>
</feature>
<dbReference type="Pfam" id="PF17746">
    <property type="entry name" value="SfsA_N"/>
    <property type="match status" value="1"/>
</dbReference>
<evidence type="ECO:0000259" key="2">
    <source>
        <dbReference type="Pfam" id="PF03749"/>
    </source>
</evidence>
<feature type="domain" description="Sugar fermentation stimulation protein C-terminal" evidence="2">
    <location>
        <begin position="80"/>
        <end position="217"/>
    </location>
</feature>
<organism evidence="4 5">
    <name type="scientific">Dehalobacterium formicoaceticum</name>
    <dbReference type="NCBI Taxonomy" id="51515"/>
    <lineage>
        <taxon>Bacteria</taxon>
        <taxon>Bacillati</taxon>
        <taxon>Bacillota</taxon>
        <taxon>Clostridia</taxon>
        <taxon>Eubacteriales</taxon>
        <taxon>Peptococcaceae</taxon>
        <taxon>Dehalobacterium</taxon>
    </lineage>
</organism>
<dbReference type="Gene3D" id="2.40.50.580">
    <property type="match status" value="1"/>
</dbReference>
<dbReference type="NCBIfam" id="TIGR00230">
    <property type="entry name" value="sfsA"/>
    <property type="match status" value="1"/>
</dbReference>
<comment type="similarity">
    <text evidence="1">Belongs to the SfsA family.</text>
</comment>
<dbReference type="PANTHER" id="PTHR30545">
    <property type="entry name" value="SUGAR FERMENTATION STIMULATION PROTEIN A"/>
    <property type="match status" value="1"/>
</dbReference>
<dbReference type="InterPro" id="IPR040452">
    <property type="entry name" value="SfsA_C"/>
</dbReference>
<evidence type="ECO:0000313" key="4">
    <source>
        <dbReference type="EMBL" id="MCR6544442.1"/>
    </source>
</evidence>
<dbReference type="CDD" id="cd22359">
    <property type="entry name" value="SfsA-like_bacterial"/>
    <property type="match status" value="1"/>
</dbReference>
<dbReference type="PANTHER" id="PTHR30545:SF2">
    <property type="entry name" value="SUGAR FERMENTATION STIMULATION PROTEIN A"/>
    <property type="match status" value="1"/>
</dbReference>
<dbReference type="Gene3D" id="3.40.1350.60">
    <property type="match status" value="1"/>
</dbReference>
<dbReference type="Proteomes" id="UP001524944">
    <property type="component" value="Unassembled WGS sequence"/>
</dbReference>
<dbReference type="Pfam" id="PF03749">
    <property type="entry name" value="SfsA"/>
    <property type="match status" value="1"/>
</dbReference>
<accession>A0ABT1Y0Q5</accession>
<dbReference type="EMBL" id="JANPWE010000001">
    <property type="protein sequence ID" value="MCR6544442.1"/>
    <property type="molecule type" value="Genomic_DNA"/>
</dbReference>
<proteinExistence type="inferred from homology"/>
<evidence type="ECO:0000256" key="1">
    <source>
        <dbReference type="HAMAP-Rule" id="MF_00095"/>
    </source>
</evidence>
<protein>
    <recommendedName>
        <fullName evidence="1">Sugar fermentation stimulation protein homolog</fullName>
    </recommendedName>
</protein>
<gene>
    <name evidence="1 4" type="primary">sfsA</name>
    <name evidence="4" type="ORF">NVS47_02760</name>
</gene>
<evidence type="ECO:0000259" key="3">
    <source>
        <dbReference type="Pfam" id="PF17746"/>
    </source>
</evidence>
<keyword evidence="5" id="KW-1185">Reference proteome</keyword>
<evidence type="ECO:0000313" key="5">
    <source>
        <dbReference type="Proteomes" id="UP001524944"/>
    </source>
</evidence>
<dbReference type="RefSeq" id="WP_257912053.1">
    <property type="nucleotide sequence ID" value="NZ_JANPWE010000001.1"/>
</dbReference>
<name>A0ABT1Y0Q5_9FIRM</name>
<dbReference type="InterPro" id="IPR005224">
    <property type="entry name" value="SfsA"/>
</dbReference>
<dbReference type="HAMAP" id="MF_00095">
    <property type="entry name" value="SfsA"/>
    <property type="match status" value="1"/>
</dbReference>